<dbReference type="SMART" id="SM00460">
    <property type="entry name" value="TGc"/>
    <property type="match status" value="1"/>
</dbReference>
<dbReference type="PANTHER" id="PTHR33490">
    <property type="entry name" value="BLR5614 PROTEIN-RELATED"/>
    <property type="match status" value="1"/>
</dbReference>
<dbReference type="Proteomes" id="UP000280307">
    <property type="component" value="Unassembled WGS sequence"/>
</dbReference>
<dbReference type="Pfam" id="PF01841">
    <property type="entry name" value="Transglut_core"/>
    <property type="match status" value="1"/>
</dbReference>
<evidence type="ECO:0000313" key="2">
    <source>
        <dbReference type="EMBL" id="RRR75324.1"/>
    </source>
</evidence>
<gene>
    <name evidence="2" type="ORF">EI684_05030</name>
</gene>
<dbReference type="InterPro" id="IPR002931">
    <property type="entry name" value="Transglutaminase-like"/>
</dbReference>
<evidence type="ECO:0000259" key="1">
    <source>
        <dbReference type="SMART" id="SM00460"/>
    </source>
</evidence>
<accession>A0A426U5S0</accession>
<dbReference type="Pfam" id="PF08379">
    <property type="entry name" value="Bact_transglu_N"/>
    <property type="match status" value="1"/>
</dbReference>
<name>A0A426U5S0_9CHLR</name>
<organism evidence="2 3">
    <name type="scientific">Candidatus Viridilinea halotolerans</name>
    <dbReference type="NCBI Taxonomy" id="2491704"/>
    <lineage>
        <taxon>Bacteria</taxon>
        <taxon>Bacillati</taxon>
        <taxon>Chloroflexota</taxon>
        <taxon>Chloroflexia</taxon>
        <taxon>Chloroflexales</taxon>
        <taxon>Chloroflexineae</taxon>
        <taxon>Oscillochloridaceae</taxon>
        <taxon>Candidatus Viridilinea</taxon>
    </lineage>
</organism>
<sequence>MYYSILHKTRFRYSSPVRESVTEIRMQPRSEGVQRCLSFKLTSSPAARVHSYSDSYGNIVHHFDIPAPHKTTTITAEALVILPPPPSIPDALARDAWEQLDALAHGEDYWDFLAPSRFTHPTPLLARLATEIEVYRHGDPLTLLRLINERIYASFAYESGHTKVDSLIDLALETRKGVCQDFAHIMLALVRPLGIPCRYVSGYLFHRDEDHDRSEEDATHAWVEALVPGFGWVGFDPTNNLIAGERHIRTAIGRDYADVPPTRGVFKGQAESMLEVGVKVVPTERPISEEEVDPRPSSSELATFLAAEAAAEQQQQQQQQQ</sequence>
<dbReference type="PANTHER" id="PTHR33490:SF6">
    <property type="entry name" value="SLL1049 PROTEIN"/>
    <property type="match status" value="1"/>
</dbReference>
<feature type="domain" description="Transglutaminase-like" evidence="1">
    <location>
        <begin position="171"/>
        <end position="239"/>
    </location>
</feature>
<reference evidence="2 3" key="1">
    <citation type="submission" date="2018-12" db="EMBL/GenBank/DDBJ databases">
        <title>Genome Sequence of Candidatus Viridilinea halotolerans isolated from saline sulfide-rich spring.</title>
        <authorList>
            <person name="Grouzdev D.S."/>
            <person name="Burganskaya E.I."/>
            <person name="Krutkina M.S."/>
            <person name="Sukhacheva M.V."/>
            <person name="Gorlenko V.M."/>
        </authorList>
    </citation>
    <scope>NUCLEOTIDE SEQUENCE [LARGE SCALE GENOMIC DNA]</scope>
    <source>
        <strain evidence="2">Chok-6</strain>
    </source>
</reference>
<dbReference type="InterPro" id="IPR038765">
    <property type="entry name" value="Papain-like_cys_pep_sf"/>
</dbReference>
<dbReference type="Gene3D" id="3.10.620.30">
    <property type="match status" value="1"/>
</dbReference>
<comment type="caution">
    <text evidence="2">The sequence shown here is derived from an EMBL/GenBank/DDBJ whole genome shotgun (WGS) entry which is preliminary data.</text>
</comment>
<dbReference type="InterPro" id="IPR013589">
    <property type="entry name" value="Bac_transglu_N"/>
</dbReference>
<evidence type="ECO:0000313" key="3">
    <source>
        <dbReference type="Proteomes" id="UP000280307"/>
    </source>
</evidence>
<protein>
    <submittedName>
        <fullName evidence="2">Transglutaminase family protein</fullName>
    </submittedName>
</protein>
<proteinExistence type="predicted"/>
<dbReference type="EMBL" id="RSAS01000197">
    <property type="protein sequence ID" value="RRR75324.1"/>
    <property type="molecule type" value="Genomic_DNA"/>
</dbReference>
<dbReference type="AlphaFoldDB" id="A0A426U5S0"/>
<dbReference type="SUPFAM" id="SSF54001">
    <property type="entry name" value="Cysteine proteinases"/>
    <property type="match status" value="1"/>
</dbReference>